<evidence type="ECO:0000313" key="8">
    <source>
        <dbReference type="EMBL" id="CDM60050.1"/>
    </source>
</evidence>
<evidence type="ECO:0000256" key="2">
    <source>
        <dbReference type="ARBA" id="ARBA00022448"/>
    </source>
</evidence>
<comment type="subcellular location">
    <subcellularLocation>
        <location evidence="1">Cell membrane</location>
        <topology evidence="1">Multi-pass membrane protein</topology>
    </subcellularLocation>
</comment>
<dbReference type="AlphaFoldDB" id="W6RI54"/>
<dbReference type="PANTHER" id="PTHR43520">
    <property type="entry name" value="ATP7, ISOFORM B"/>
    <property type="match status" value="1"/>
</dbReference>
<evidence type="ECO:0000256" key="1">
    <source>
        <dbReference type="ARBA" id="ARBA00004651"/>
    </source>
</evidence>
<evidence type="ECO:0000256" key="3">
    <source>
        <dbReference type="ARBA" id="ARBA00022475"/>
    </source>
</evidence>
<dbReference type="Proteomes" id="UP000019443">
    <property type="component" value="Unassembled WGS sequence"/>
</dbReference>
<dbReference type="EMBL" id="CBYB010000005">
    <property type="protein sequence ID" value="CDM60050.1"/>
    <property type="molecule type" value="Genomic_DNA"/>
</dbReference>
<dbReference type="GO" id="GO:0055070">
    <property type="term" value="P:copper ion homeostasis"/>
    <property type="evidence" value="ECO:0007669"/>
    <property type="project" value="TreeGrafter"/>
</dbReference>
<accession>W6RI54</accession>
<keyword evidence="3" id="KW-1003">Cell membrane</keyword>
<name>W6RI54_9HYPH</name>
<keyword evidence="2" id="KW-0813">Transport</keyword>
<comment type="caution">
    <text evidence="8">The sequence shown here is derived from an EMBL/GenBank/DDBJ whole genome shotgun (WGS) entry which is preliminary data.</text>
</comment>
<protein>
    <submittedName>
        <fullName evidence="8">Uncharacterized protein</fullName>
    </submittedName>
</protein>
<gene>
    <name evidence="8" type="ORF">LPU83_pLPU83b_0050</name>
</gene>
<keyword evidence="8" id="KW-0614">Plasmid</keyword>
<evidence type="ECO:0000256" key="4">
    <source>
        <dbReference type="ARBA" id="ARBA00022553"/>
    </source>
</evidence>
<geneLocation type="plasmid" evidence="8">
    <name>pLPU83b</name>
</geneLocation>
<dbReference type="GO" id="GO:0005507">
    <property type="term" value="F:copper ion binding"/>
    <property type="evidence" value="ECO:0007669"/>
    <property type="project" value="TreeGrafter"/>
</dbReference>
<evidence type="ECO:0000256" key="7">
    <source>
        <dbReference type="ARBA" id="ARBA00023065"/>
    </source>
</evidence>
<reference evidence="8" key="1">
    <citation type="submission" date="2013-11" db="EMBL/GenBank/DDBJ databases">
        <title>Draft genome sequence of the broad-host-range Rhizobium sp. LPU83 strain, a member of the low-genetic diversity Oregon-like Rhizobium sp. group.</title>
        <authorList>
            <person name="Wibberg D."/>
            <person name="Puehler A."/>
            <person name="Schlueter A."/>
        </authorList>
    </citation>
    <scope>NUCLEOTIDE SEQUENCE [LARGE SCALE GENOMIC DNA]</scope>
    <source>
        <strain evidence="8">LPU83</strain>
        <plasmid evidence="8">pLPU83b</plasmid>
    </source>
</reference>
<keyword evidence="3" id="KW-0472">Membrane</keyword>
<keyword evidence="9" id="KW-1185">Reference proteome</keyword>
<sequence>MIAAPTLIYAGRFFYQSAWNALKHGRTNMDVPISLAVTLSYSMSLWETIHHGEHAWFDASVSLLFFLLIGRTLDHVMRDKARAAITGWGIGAPKPFPFPLGPWQRNGYVRSASNLANSPSYAASIQKG</sequence>
<dbReference type="GO" id="GO:0043682">
    <property type="term" value="F:P-type divalent copper transporter activity"/>
    <property type="evidence" value="ECO:0007669"/>
    <property type="project" value="TreeGrafter"/>
</dbReference>
<evidence type="ECO:0000313" key="9">
    <source>
        <dbReference type="Proteomes" id="UP000019443"/>
    </source>
</evidence>
<evidence type="ECO:0000256" key="6">
    <source>
        <dbReference type="ARBA" id="ARBA00022967"/>
    </source>
</evidence>
<keyword evidence="7" id="KW-0406">Ion transport</keyword>
<keyword evidence="4" id="KW-0597">Phosphoprotein</keyword>
<keyword evidence="6" id="KW-1278">Translocase</keyword>
<dbReference type="GO" id="GO:0005886">
    <property type="term" value="C:plasma membrane"/>
    <property type="evidence" value="ECO:0007669"/>
    <property type="project" value="UniProtKB-SubCell"/>
</dbReference>
<evidence type="ECO:0000256" key="5">
    <source>
        <dbReference type="ARBA" id="ARBA00022842"/>
    </source>
</evidence>
<keyword evidence="5" id="KW-0460">Magnesium</keyword>
<dbReference type="PANTHER" id="PTHR43520:SF5">
    <property type="entry name" value="CATION-TRANSPORTING P-TYPE ATPASE-RELATED"/>
    <property type="match status" value="1"/>
</dbReference>
<proteinExistence type="predicted"/>
<organism evidence="8 9">
    <name type="scientific">Rhizobium favelukesii</name>
    <dbReference type="NCBI Taxonomy" id="348824"/>
    <lineage>
        <taxon>Bacteria</taxon>
        <taxon>Pseudomonadati</taxon>
        <taxon>Pseudomonadota</taxon>
        <taxon>Alphaproteobacteria</taxon>
        <taxon>Hyphomicrobiales</taxon>
        <taxon>Rhizobiaceae</taxon>
        <taxon>Rhizobium/Agrobacterium group</taxon>
        <taxon>Rhizobium</taxon>
    </lineage>
</organism>